<reference evidence="1 2" key="1">
    <citation type="submission" date="2020-08" db="EMBL/GenBank/DDBJ databases">
        <title>Above-ground endophytic microbial communities from plants in different locations in the United States.</title>
        <authorList>
            <person name="Frank C."/>
        </authorList>
    </citation>
    <scope>NUCLEOTIDE SEQUENCE [LARGE SCALE GENOMIC DNA]</scope>
    <source>
        <strain evidence="1 2">WP4_2_2</strain>
    </source>
</reference>
<protein>
    <submittedName>
        <fullName evidence="1">Uncharacterized protein</fullName>
    </submittedName>
</protein>
<organism evidence="1 2">
    <name type="scientific">Paraburkholderia bannensis</name>
    <dbReference type="NCBI Taxonomy" id="765414"/>
    <lineage>
        <taxon>Bacteria</taxon>
        <taxon>Pseudomonadati</taxon>
        <taxon>Pseudomonadota</taxon>
        <taxon>Betaproteobacteria</taxon>
        <taxon>Burkholderiales</taxon>
        <taxon>Burkholderiaceae</taxon>
        <taxon>Paraburkholderia</taxon>
    </lineage>
</organism>
<keyword evidence="2" id="KW-1185">Reference proteome</keyword>
<evidence type="ECO:0000313" key="2">
    <source>
        <dbReference type="Proteomes" id="UP000571554"/>
    </source>
</evidence>
<dbReference type="Proteomes" id="UP000571554">
    <property type="component" value="Unassembled WGS sequence"/>
</dbReference>
<evidence type="ECO:0000313" key="1">
    <source>
        <dbReference type="EMBL" id="MBB6103976.1"/>
    </source>
</evidence>
<name>A0A7W9WU48_9BURK</name>
<dbReference type="EMBL" id="JACHBW010000010">
    <property type="protein sequence ID" value="MBB6103976.1"/>
    <property type="molecule type" value="Genomic_DNA"/>
</dbReference>
<accession>A0A7W9WU48</accession>
<sequence>MTFDEMPVGHNRQHCACGNCEWCWEMLVHSVYEEPLDREVQSAESAEEHGTNGAPGSFYCRHCALVLLDDSRNWIASYVRTRLLIMSTDPLCISRHTVEVVAQAVRDRFFSDTDAICRRVLDRAAMRYLLDGSSTIMAEDVRIALHSVERADKA</sequence>
<proteinExistence type="predicted"/>
<dbReference type="AlphaFoldDB" id="A0A7W9WU48"/>
<comment type="caution">
    <text evidence="1">The sequence shown here is derived from an EMBL/GenBank/DDBJ whole genome shotgun (WGS) entry which is preliminary data.</text>
</comment>
<gene>
    <name evidence="1" type="ORF">F4827_003831</name>
</gene>